<organism evidence="1 2">
    <name type="scientific">Thiothrix eikelboomii</name>
    <dbReference type="NCBI Taxonomy" id="92487"/>
    <lineage>
        <taxon>Bacteria</taxon>
        <taxon>Pseudomonadati</taxon>
        <taxon>Pseudomonadota</taxon>
        <taxon>Gammaproteobacteria</taxon>
        <taxon>Thiotrichales</taxon>
        <taxon>Thiotrichaceae</taxon>
        <taxon>Thiothrix</taxon>
    </lineage>
</organism>
<dbReference type="Proteomes" id="UP000190460">
    <property type="component" value="Unassembled WGS sequence"/>
</dbReference>
<dbReference type="Pfam" id="PF06940">
    <property type="entry name" value="DUF1287"/>
    <property type="match status" value="1"/>
</dbReference>
<proteinExistence type="predicted"/>
<gene>
    <name evidence="1" type="ORF">SAMN02745130_00184</name>
</gene>
<keyword evidence="2" id="KW-1185">Reference proteome</keyword>
<dbReference type="RefSeq" id="WP_200807001.1">
    <property type="nucleotide sequence ID" value="NZ_FUYB01000001.1"/>
</dbReference>
<sequence>MASSFIDKDLKRKVSLVAYASALMVMANLSGCSTNTVETGVEPSSPQKLATNEPKTVIKIITKNHVQRGKDKHQLEYEQKQRWYHQQWELTQRTNQQRQQQHAQAAWQTQRSQRVVSIDYSERLAQAAIDRLRYRVNYNGAYIPIGYPNGDVPQNIGVCTDTVIRSYRRLGVDLQRLVHEDISRAFYSYPNLPKWGLQGPDTNIDHRRVHNLKVFFTRHGQRLPVTGSPNDYRPGDLVTWSLGGDQEHIGIVVDQRSAADPRRFMIVHNIGEGEKMEDILFKMPITGHYRFFPGSRRPQLAYAQQY</sequence>
<dbReference type="InterPro" id="IPR009706">
    <property type="entry name" value="DUF1287"/>
</dbReference>
<dbReference type="EMBL" id="FUYB01000001">
    <property type="protein sequence ID" value="SKA68050.1"/>
    <property type="molecule type" value="Genomic_DNA"/>
</dbReference>
<accession>A0A1T4VST7</accession>
<reference evidence="1 2" key="1">
    <citation type="submission" date="2017-02" db="EMBL/GenBank/DDBJ databases">
        <authorList>
            <person name="Peterson S.W."/>
        </authorList>
    </citation>
    <scope>NUCLEOTIDE SEQUENCE [LARGE SCALE GENOMIC DNA]</scope>
    <source>
        <strain evidence="1 2">ATCC 49788</strain>
    </source>
</reference>
<dbReference type="AlphaFoldDB" id="A0A1T4VST7"/>
<evidence type="ECO:0000313" key="1">
    <source>
        <dbReference type="EMBL" id="SKA68050.1"/>
    </source>
</evidence>
<dbReference type="Gene3D" id="3.90.1720.10">
    <property type="entry name" value="endopeptidase domain like (from Nostoc punctiforme)"/>
    <property type="match status" value="1"/>
</dbReference>
<name>A0A1T4VST7_9GAMM</name>
<evidence type="ECO:0000313" key="2">
    <source>
        <dbReference type="Proteomes" id="UP000190460"/>
    </source>
</evidence>
<dbReference type="STRING" id="92487.SAMN02745130_00184"/>
<protein>
    <submittedName>
        <fullName evidence="1">Uncharacterized protein YijF, DUF1287 family</fullName>
    </submittedName>
</protein>